<comment type="similarity">
    <text evidence="2">Belongs to the endoribonuclease YbeY family.</text>
</comment>
<dbReference type="GO" id="GO:0004519">
    <property type="term" value="F:endonuclease activity"/>
    <property type="evidence" value="ECO:0007669"/>
    <property type="project" value="UniProtKB-KW"/>
</dbReference>
<reference evidence="8 9" key="1">
    <citation type="journal article" date="2015" name="Nature">
        <title>rRNA introns, odd ribosomes, and small enigmatic genomes across a large radiation of phyla.</title>
        <authorList>
            <person name="Brown C.T."/>
            <person name="Hug L.A."/>
            <person name="Thomas B.C."/>
            <person name="Sharon I."/>
            <person name="Castelle C.J."/>
            <person name="Singh A."/>
            <person name="Wilkins M.J."/>
            <person name="Williams K.H."/>
            <person name="Banfield J.F."/>
        </authorList>
    </citation>
    <scope>NUCLEOTIDE SEQUENCE [LARGE SCALE GENOMIC DNA]</scope>
</reference>
<name>A0A0G0UG80_9BACT</name>
<organism evidence="8 9">
    <name type="scientific">Candidatus Curtissbacteria bacterium GW2011_GWA1_41_11</name>
    <dbReference type="NCBI Taxonomy" id="1618409"/>
    <lineage>
        <taxon>Bacteria</taxon>
        <taxon>Candidatus Curtissiibacteriota</taxon>
    </lineage>
</organism>
<keyword evidence="4" id="KW-0479">Metal-binding</keyword>
<dbReference type="AlphaFoldDB" id="A0A0G0UG80"/>
<protein>
    <submittedName>
        <fullName evidence="8">Putative rRNA maturation factor</fullName>
    </submittedName>
</protein>
<dbReference type="GO" id="GO:0004222">
    <property type="term" value="F:metalloendopeptidase activity"/>
    <property type="evidence" value="ECO:0007669"/>
    <property type="project" value="InterPro"/>
</dbReference>
<keyword evidence="6" id="KW-0378">Hydrolase</keyword>
<keyword evidence="3" id="KW-0540">Nuclease</keyword>
<evidence type="ECO:0000313" key="8">
    <source>
        <dbReference type="EMBL" id="KKR87908.1"/>
    </source>
</evidence>
<gene>
    <name evidence="8" type="ORF">UU34_C0002G0025</name>
</gene>
<accession>A0A0G0UG80</accession>
<dbReference type="GO" id="GO:0046872">
    <property type="term" value="F:metal ion binding"/>
    <property type="evidence" value="ECO:0007669"/>
    <property type="project" value="UniProtKB-KW"/>
</dbReference>
<evidence type="ECO:0000256" key="1">
    <source>
        <dbReference type="ARBA" id="ARBA00001947"/>
    </source>
</evidence>
<dbReference type="Proteomes" id="UP000034854">
    <property type="component" value="Unassembled WGS sequence"/>
</dbReference>
<evidence type="ECO:0000256" key="2">
    <source>
        <dbReference type="ARBA" id="ARBA00010875"/>
    </source>
</evidence>
<dbReference type="SUPFAM" id="SSF55486">
    <property type="entry name" value="Metalloproteases ('zincins'), catalytic domain"/>
    <property type="match status" value="1"/>
</dbReference>
<evidence type="ECO:0000313" key="9">
    <source>
        <dbReference type="Proteomes" id="UP000034854"/>
    </source>
</evidence>
<dbReference type="GO" id="GO:0006364">
    <property type="term" value="P:rRNA processing"/>
    <property type="evidence" value="ECO:0007669"/>
    <property type="project" value="InterPro"/>
</dbReference>
<evidence type="ECO:0000256" key="3">
    <source>
        <dbReference type="ARBA" id="ARBA00022722"/>
    </source>
</evidence>
<dbReference type="Gene3D" id="3.40.390.30">
    <property type="entry name" value="Metalloproteases ('zincins'), catalytic domain"/>
    <property type="match status" value="1"/>
</dbReference>
<evidence type="ECO:0000256" key="7">
    <source>
        <dbReference type="ARBA" id="ARBA00022833"/>
    </source>
</evidence>
<evidence type="ECO:0000256" key="5">
    <source>
        <dbReference type="ARBA" id="ARBA00022759"/>
    </source>
</evidence>
<keyword evidence="7" id="KW-0862">Zinc</keyword>
<comment type="cofactor">
    <cofactor evidence="1">
        <name>Zn(2+)</name>
        <dbReference type="ChEBI" id="CHEBI:29105"/>
    </cofactor>
</comment>
<dbReference type="EMBL" id="LCAG01000002">
    <property type="protein sequence ID" value="KKR87908.1"/>
    <property type="molecule type" value="Genomic_DNA"/>
</dbReference>
<dbReference type="InterPro" id="IPR023091">
    <property type="entry name" value="MetalPrtase_cat_dom_sf_prd"/>
</dbReference>
<dbReference type="NCBIfam" id="TIGR00043">
    <property type="entry name" value="rRNA maturation RNase YbeY"/>
    <property type="match status" value="1"/>
</dbReference>
<dbReference type="InterPro" id="IPR002036">
    <property type="entry name" value="YbeY"/>
</dbReference>
<keyword evidence="5" id="KW-0255">Endonuclease</keyword>
<evidence type="ECO:0000256" key="6">
    <source>
        <dbReference type="ARBA" id="ARBA00022801"/>
    </source>
</evidence>
<proteinExistence type="inferred from homology"/>
<sequence length="132" mass="14816">MVNVLIHTDSRYPVNRKIIRKACWETLEKNKAEGLSAEVSVAVVGARKMKDLTKTYLGDNQKHEVLSFAFEDISQSGKGFVNVPDDILRLGEVVLCWPAVLSEASRDEVMVDDKVYELTSHGVEHLLGIHHE</sequence>
<dbReference type="Pfam" id="PF02130">
    <property type="entry name" value="YbeY"/>
    <property type="match status" value="1"/>
</dbReference>
<evidence type="ECO:0000256" key="4">
    <source>
        <dbReference type="ARBA" id="ARBA00022723"/>
    </source>
</evidence>
<comment type="caution">
    <text evidence="8">The sequence shown here is derived from an EMBL/GenBank/DDBJ whole genome shotgun (WGS) entry which is preliminary data.</text>
</comment>